<evidence type="ECO:0000313" key="2">
    <source>
        <dbReference type="Proteomes" id="UP000005268"/>
    </source>
</evidence>
<organism evidence="1 2">
    <name type="scientific">Pseudomonas putida ND6</name>
    <dbReference type="NCBI Taxonomy" id="231023"/>
    <lineage>
        <taxon>Bacteria</taxon>
        <taxon>Pseudomonadati</taxon>
        <taxon>Pseudomonadota</taxon>
        <taxon>Gammaproteobacteria</taxon>
        <taxon>Pseudomonadales</taxon>
        <taxon>Pseudomonadaceae</taxon>
        <taxon>Pseudomonas</taxon>
    </lineage>
</organism>
<evidence type="ECO:0000313" key="1">
    <source>
        <dbReference type="EMBL" id="AFK67168.1"/>
    </source>
</evidence>
<dbReference type="HOGENOM" id="CLU_2882553_0_0_6"/>
<proteinExistence type="predicted"/>
<accession>I3UNU7</accession>
<dbReference type="EMBL" id="CP003588">
    <property type="protein sequence ID" value="AFK67168.1"/>
    <property type="molecule type" value="Genomic_DNA"/>
</dbReference>
<reference evidence="1 2" key="1">
    <citation type="journal article" date="2012" name="J. Bacteriol.">
        <title>Complete Genome Sequence of the Naphthalene-Degrading Pseudomonas putida Strain ND6.</title>
        <authorList>
            <person name="Li S."/>
            <person name="Zhao H."/>
            <person name="Li Y."/>
            <person name="Niu S."/>
            <person name="Cai B."/>
        </authorList>
    </citation>
    <scope>NUCLEOTIDE SEQUENCE [LARGE SCALE GENOMIC DNA]</scope>
    <source>
        <strain evidence="1 2">ND6</strain>
    </source>
</reference>
<sequence>MLHLVTETALSLVCQQAVYCGLLSNLFGVSLAEDEDRLFLMSNFIDWEGYGKLIYPSAGPSAA</sequence>
<name>I3UNU7_PSEPU</name>
<dbReference type="AlphaFoldDB" id="I3UNU7"/>
<protein>
    <submittedName>
        <fullName evidence="1">Uncharacterized protein</fullName>
    </submittedName>
</protein>
<dbReference type="KEGG" id="ppi:YSA_00721"/>
<dbReference type="Proteomes" id="UP000005268">
    <property type="component" value="Chromosome"/>
</dbReference>
<gene>
    <name evidence="1" type="ORF">YSA_00721</name>
</gene>